<comment type="subcellular location">
    <subcellularLocation>
        <location evidence="1">Membrane</location>
        <topology evidence="1">Multi-pass membrane protein</topology>
    </subcellularLocation>
</comment>
<dbReference type="HOGENOM" id="CLU_081616_1_1_1"/>
<keyword evidence="8" id="KW-0808">Transferase</keyword>
<dbReference type="Pfam" id="PF08510">
    <property type="entry name" value="PIG-P"/>
    <property type="match status" value="1"/>
</dbReference>
<organism evidence="8 9">
    <name type="scientific">Candida maltosa (strain Xu316)</name>
    <name type="common">Yeast</name>
    <dbReference type="NCBI Taxonomy" id="1245528"/>
    <lineage>
        <taxon>Eukaryota</taxon>
        <taxon>Fungi</taxon>
        <taxon>Dikarya</taxon>
        <taxon>Ascomycota</taxon>
        <taxon>Saccharomycotina</taxon>
        <taxon>Pichiomycetes</taxon>
        <taxon>Debaryomycetaceae</taxon>
        <taxon>Candida/Lodderomyces clade</taxon>
        <taxon>Candida</taxon>
    </lineage>
</organism>
<feature type="region of interest" description="Disordered" evidence="5">
    <location>
        <begin position="13"/>
        <end position="32"/>
    </location>
</feature>
<dbReference type="EMBL" id="AOGT01000175">
    <property type="protein sequence ID" value="EMG50592.1"/>
    <property type="molecule type" value="Genomic_DNA"/>
</dbReference>
<dbReference type="eggNOG" id="KOG2257">
    <property type="taxonomic scope" value="Eukaryota"/>
</dbReference>
<dbReference type="Proteomes" id="UP000011777">
    <property type="component" value="Unassembled WGS sequence"/>
</dbReference>
<evidence type="ECO:0000256" key="5">
    <source>
        <dbReference type="SAM" id="MobiDB-lite"/>
    </source>
</evidence>
<sequence length="177" mass="20170">MSSLYLNIINSLSRSSSPVPQPSTSSNEDKLARESDVTVSSTVSNNKYQGFTIYIISTILLISWTFWTILPNFVLDKLLIDHDILPDKYWSLSIPCYFLMLMLFTYWGLALFNLEVMTLDLNDVRCIVDDSTVFPGEERDEIMSASIEYIHTAPSGVWDMPITLVNEVLYGDFEAEE</sequence>
<feature type="transmembrane region" description="Helical" evidence="6">
    <location>
        <begin position="90"/>
        <end position="112"/>
    </location>
</feature>
<dbReference type="GO" id="GO:0016757">
    <property type="term" value="F:glycosyltransferase activity"/>
    <property type="evidence" value="ECO:0007669"/>
    <property type="project" value="UniProtKB-KW"/>
</dbReference>
<keyword evidence="8" id="KW-0328">Glycosyltransferase</keyword>
<dbReference type="GO" id="GO:0016020">
    <property type="term" value="C:membrane"/>
    <property type="evidence" value="ECO:0007669"/>
    <property type="project" value="UniProtKB-SubCell"/>
</dbReference>
<dbReference type="InterPro" id="IPR052263">
    <property type="entry name" value="GPI_Anchor_Biosynth"/>
</dbReference>
<evidence type="ECO:0000256" key="3">
    <source>
        <dbReference type="ARBA" id="ARBA00022989"/>
    </source>
</evidence>
<keyword evidence="2 6" id="KW-0812">Transmembrane</keyword>
<evidence type="ECO:0000313" key="9">
    <source>
        <dbReference type="Proteomes" id="UP000011777"/>
    </source>
</evidence>
<evidence type="ECO:0000256" key="4">
    <source>
        <dbReference type="ARBA" id="ARBA00023136"/>
    </source>
</evidence>
<dbReference type="PANTHER" id="PTHR46346">
    <property type="entry name" value="PHOSPHATIDYLINOSITOL N-ACETYLGLUCOSAMINYLTRANSFERASE SUBUNIT P"/>
    <property type="match status" value="1"/>
</dbReference>
<gene>
    <name evidence="8" type="ORF">G210_2101</name>
</gene>
<evidence type="ECO:0000313" key="8">
    <source>
        <dbReference type="EMBL" id="EMG50592.1"/>
    </source>
</evidence>
<reference evidence="8 9" key="1">
    <citation type="submission" date="2013-02" db="EMBL/GenBank/DDBJ databases">
        <title>Genome sequence of Candida maltosa Xu316, a potential industrial strain for xylitol and ethanol production.</title>
        <authorList>
            <person name="Yu J."/>
            <person name="Wang Q."/>
            <person name="Geng X."/>
            <person name="Bao W."/>
            <person name="He P."/>
            <person name="Cai J."/>
        </authorList>
    </citation>
    <scope>NUCLEOTIDE SEQUENCE [LARGE SCALE GENOMIC DNA]</scope>
    <source>
        <strain evidence="9">Xu316</strain>
    </source>
</reference>
<dbReference type="OrthoDB" id="690928at2759"/>
<dbReference type="GO" id="GO:0005783">
    <property type="term" value="C:endoplasmic reticulum"/>
    <property type="evidence" value="ECO:0007669"/>
    <property type="project" value="TreeGrafter"/>
</dbReference>
<evidence type="ECO:0000256" key="2">
    <source>
        <dbReference type="ARBA" id="ARBA00022692"/>
    </source>
</evidence>
<keyword evidence="9" id="KW-1185">Reference proteome</keyword>
<accession>M3HSQ9</accession>
<dbReference type="OMA" id="RYWIICI"/>
<dbReference type="PANTHER" id="PTHR46346:SF1">
    <property type="entry name" value="PHOSPHATIDYLINOSITOL N-ACETYLGLUCOSAMINYLTRANSFERASE SUBUNIT P"/>
    <property type="match status" value="1"/>
</dbReference>
<evidence type="ECO:0000259" key="7">
    <source>
        <dbReference type="Pfam" id="PF08510"/>
    </source>
</evidence>
<keyword evidence="4 6" id="KW-0472">Membrane</keyword>
<feature type="transmembrane region" description="Helical" evidence="6">
    <location>
        <begin position="51"/>
        <end position="70"/>
    </location>
</feature>
<evidence type="ECO:0000256" key="1">
    <source>
        <dbReference type="ARBA" id="ARBA00004141"/>
    </source>
</evidence>
<dbReference type="GO" id="GO:0006506">
    <property type="term" value="P:GPI anchor biosynthetic process"/>
    <property type="evidence" value="ECO:0007669"/>
    <property type="project" value="TreeGrafter"/>
</dbReference>
<dbReference type="STRING" id="1245528.M3HSQ9"/>
<name>M3HSQ9_CANMX</name>
<comment type="caution">
    <text evidence="8">The sequence shown here is derived from an EMBL/GenBank/DDBJ whole genome shotgun (WGS) entry which is preliminary data.</text>
</comment>
<feature type="compositionally biased region" description="Low complexity" evidence="5">
    <location>
        <begin position="13"/>
        <end position="26"/>
    </location>
</feature>
<protein>
    <submittedName>
        <fullName evidence="8">Phosphatidylinositol N-acetylglucosaminyltransferase subunit, putative</fullName>
    </submittedName>
</protein>
<evidence type="ECO:0000256" key="6">
    <source>
        <dbReference type="SAM" id="Phobius"/>
    </source>
</evidence>
<proteinExistence type="predicted"/>
<feature type="domain" description="PIG-P" evidence="7">
    <location>
        <begin position="46"/>
        <end position="170"/>
    </location>
</feature>
<dbReference type="AlphaFoldDB" id="M3HSQ9"/>
<keyword evidence="3 6" id="KW-1133">Transmembrane helix</keyword>
<dbReference type="InterPro" id="IPR013717">
    <property type="entry name" value="PIG-P"/>
</dbReference>